<organism evidence="2 3">
    <name type="scientific">Aedes aegypti</name>
    <name type="common">Yellowfever mosquito</name>
    <name type="synonym">Culex aegypti</name>
    <dbReference type="NCBI Taxonomy" id="7159"/>
    <lineage>
        <taxon>Eukaryota</taxon>
        <taxon>Metazoa</taxon>
        <taxon>Ecdysozoa</taxon>
        <taxon>Arthropoda</taxon>
        <taxon>Hexapoda</taxon>
        <taxon>Insecta</taxon>
        <taxon>Pterygota</taxon>
        <taxon>Neoptera</taxon>
        <taxon>Endopterygota</taxon>
        <taxon>Diptera</taxon>
        <taxon>Nematocera</taxon>
        <taxon>Culicoidea</taxon>
        <taxon>Culicidae</taxon>
        <taxon>Culicinae</taxon>
        <taxon>Aedini</taxon>
        <taxon>Aedes</taxon>
        <taxon>Stegomyia</taxon>
    </lineage>
</organism>
<dbReference type="InterPro" id="IPR000182">
    <property type="entry name" value="GNAT_dom"/>
</dbReference>
<dbReference type="AlphaFoldDB" id="A0A1S4FNT3"/>
<dbReference type="Pfam" id="PF08445">
    <property type="entry name" value="FR47"/>
    <property type="match status" value="1"/>
</dbReference>
<dbReference type="EMBL" id="CH477624">
    <property type="protein sequence ID" value="EAT38130.1"/>
    <property type="molecule type" value="Genomic_DNA"/>
</dbReference>
<protein>
    <submittedName>
        <fullName evidence="2">AAEL009938-PA</fullName>
    </submittedName>
</protein>
<sequence>MTLALDELTPVAPQQWPELRDLFKVDWPRHEIAHNTVQNYINWITIDPRIKQLKVLTLNDSWRQNGTYIIIDRYYMFIHTLDDSKDTLRRALLLIDWDYSYKISHVSESFRFTLYDVFHTRSVELQIEDRSTNLYKLPKERSLTLDCTAPRGFTLKKLEPKHAVQINAVWPHRCEGSEYTLKRLIAWNPSIGLFDESDRLLAWSLCWTTGTIAAIQVDEEHLRKGYGSLVVRAIAKEMAKVDMNCQAIVHCANAVSKAMFAKIGFEVVGSCFVVRTKARKLVEYVHQS</sequence>
<dbReference type="Gene3D" id="3.40.630.30">
    <property type="match status" value="2"/>
</dbReference>
<dbReference type="InterPro" id="IPR053225">
    <property type="entry name" value="Acyl-CoA_N-acyltransferase"/>
</dbReference>
<dbReference type="Proteomes" id="UP000682892">
    <property type="component" value="Unassembled WGS sequence"/>
</dbReference>
<evidence type="ECO:0000313" key="3">
    <source>
        <dbReference type="Proteomes" id="UP000682892"/>
    </source>
</evidence>
<name>A0A1S4FNT3_AEDAE</name>
<dbReference type="SUPFAM" id="SSF55729">
    <property type="entry name" value="Acyl-CoA N-acyltransferases (Nat)"/>
    <property type="match status" value="1"/>
</dbReference>
<dbReference type="PANTHER" id="PTHR20958:SF10">
    <property type="entry name" value="GH05617P-RELATED"/>
    <property type="match status" value="1"/>
</dbReference>
<feature type="domain" description="N-acetyltransferase" evidence="1">
    <location>
        <begin position="153"/>
        <end position="288"/>
    </location>
</feature>
<gene>
    <name evidence="2" type="ORF">AaeL_AAEL009938</name>
</gene>
<dbReference type="OMA" id="WPKHCVG"/>
<evidence type="ECO:0000259" key="1">
    <source>
        <dbReference type="PROSITE" id="PS51186"/>
    </source>
</evidence>
<dbReference type="GO" id="GO:0016747">
    <property type="term" value="F:acyltransferase activity, transferring groups other than amino-acyl groups"/>
    <property type="evidence" value="ECO:0007669"/>
    <property type="project" value="InterPro"/>
</dbReference>
<dbReference type="InterPro" id="IPR013653">
    <property type="entry name" value="GCN5-like_dom"/>
</dbReference>
<proteinExistence type="predicted"/>
<dbReference type="KEGG" id="aag:5572619"/>
<reference evidence="2" key="2">
    <citation type="journal article" date="2007" name="Science">
        <title>Genome sequence of Aedes aegypti, a major arbovirus vector.</title>
        <authorList>
            <person name="Nene V."/>
            <person name="Wortman J.R."/>
            <person name="Lawson D."/>
            <person name="Haas B."/>
            <person name="Kodira C."/>
            <person name="Tu Z.J."/>
            <person name="Loftus B."/>
            <person name="Xi Z."/>
            <person name="Megy K."/>
            <person name="Grabherr M."/>
            <person name="Ren Q."/>
            <person name="Zdobnov E.M."/>
            <person name="Lobo N.F."/>
            <person name="Campbell K.S."/>
            <person name="Brown S.E."/>
            <person name="Bonaldo M.F."/>
            <person name="Zhu J."/>
            <person name="Sinkins S.P."/>
            <person name="Hogenkamp D.G."/>
            <person name="Amedeo P."/>
            <person name="Arensburger P."/>
            <person name="Atkinson P.W."/>
            <person name="Bidwell S."/>
            <person name="Biedler J."/>
            <person name="Birney E."/>
            <person name="Bruggner R.V."/>
            <person name="Costas J."/>
            <person name="Coy M.R."/>
            <person name="Crabtree J."/>
            <person name="Crawford M."/>
            <person name="Debruyn B."/>
            <person name="Decaprio D."/>
            <person name="Eiglmeier K."/>
            <person name="Eisenstadt E."/>
            <person name="El-Dorry H."/>
            <person name="Gelbart W.M."/>
            <person name="Gomes S.L."/>
            <person name="Hammond M."/>
            <person name="Hannick L.I."/>
            <person name="Hogan J.R."/>
            <person name="Holmes M.H."/>
            <person name="Jaffe D."/>
            <person name="Johnston J.S."/>
            <person name="Kennedy R.C."/>
            <person name="Koo H."/>
            <person name="Kravitz S."/>
            <person name="Kriventseva E.V."/>
            <person name="Kulp D."/>
            <person name="Labutti K."/>
            <person name="Lee E."/>
            <person name="Li S."/>
            <person name="Lovin D.D."/>
            <person name="Mao C."/>
            <person name="Mauceli E."/>
            <person name="Menck C.F."/>
            <person name="Miller J.R."/>
            <person name="Montgomery P."/>
            <person name="Mori A."/>
            <person name="Nascimento A.L."/>
            <person name="Naveira H.F."/>
            <person name="Nusbaum C."/>
            <person name="O'leary S."/>
            <person name="Orvis J."/>
            <person name="Pertea M."/>
            <person name="Quesneville H."/>
            <person name="Reidenbach K.R."/>
            <person name="Rogers Y.H."/>
            <person name="Roth C.W."/>
            <person name="Schneider J.R."/>
            <person name="Schatz M."/>
            <person name="Shumway M."/>
            <person name="Stanke M."/>
            <person name="Stinson E.O."/>
            <person name="Tubio J.M."/>
            <person name="Vanzee J.P."/>
            <person name="Verjovski-Almeida S."/>
            <person name="Werner D."/>
            <person name="White O."/>
            <person name="Wyder S."/>
            <person name="Zeng Q."/>
            <person name="Zhao Q."/>
            <person name="Zhao Y."/>
            <person name="Hill C.A."/>
            <person name="Raikhel A.S."/>
            <person name="Soares M.B."/>
            <person name="Knudson D.L."/>
            <person name="Lee N.H."/>
            <person name="Galagan J."/>
            <person name="Salzberg S.L."/>
            <person name="Paulsen I.T."/>
            <person name="Dimopoulos G."/>
            <person name="Collins F.H."/>
            <person name="Birren B."/>
            <person name="Fraser-Liggett C.M."/>
            <person name="Severson D.W."/>
        </authorList>
    </citation>
    <scope>NUCLEOTIDE SEQUENCE [LARGE SCALE GENOMIC DNA]</scope>
    <source>
        <strain evidence="2">Liverpool</strain>
    </source>
</reference>
<reference evidence="2" key="1">
    <citation type="submission" date="2005-10" db="EMBL/GenBank/DDBJ databases">
        <authorList>
            <person name="Loftus B.J."/>
            <person name="Nene V.M."/>
            <person name="Hannick L.I."/>
            <person name="Bidwell S."/>
            <person name="Haas B."/>
            <person name="Amedeo P."/>
            <person name="Orvis J."/>
            <person name="Wortman J.R."/>
            <person name="White O.R."/>
            <person name="Salzberg S."/>
            <person name="Shumway M."/>
            <person name="Koo H."/>
            <person name="Zhao Y."/>
            <person name="Holmes M."/>
            <person name="Miller J."/>
            <person name="Schatz M."/>
            <person name="Pop M."/>
            <person name="Pai G."/>
            <person name="Utterback T."/>
            <person name="Rogers Y.-H."/>
            <person name="Kravitz S."/>
            <person name="Fraser C.M."/>
        </authorList>
    </citation>
    <scope>NUCLEOTIDE SEQUENCE</scope>
    <source>
        <strain evidence="2">Liverpool</strain>
    </source>
</reference>
<dbReference type="HOGENOM" id="CLU_058697_0_1_1"/>
<dbReference type="PANTHER" id="PTHR20958">
    <property type="entry name" value="GLYCINE N-ACYLTRANSFERASE-LIKE PROTEIN"/>
    <property type="match status" value="1"/>
</dbReference>
<accession>A0A1S4FNT3</accession>
<dbReference type="InterPro" id="IPR016181">
    <property type="entry name" value="Acyl_CoA_acyltransferase"/>
</dbReference>
<evidence type="ECO:0000313" key="2">
    <source>
        <dbReference type="EMBL" id="EAT38130.1"/>
    </source>
</evidence>
<reference evidence="2" key="3">
    <citation type="submission" date="2012-09" db="EMBL/GenBank/DDBJ databases">
        <authorList>
            <consortium name="VectorBase"/>
        </authorList>
    </citation>
    <scope>NUCLEOTIDE SEQUENCE</scope>
    <source>
        <strain evidence="2">Liverpool</strain>
    </source>
</reference>
<dbReference type="PROSITE" id="PS51186">
    <property type="entry name" value="GNAT"/>
    <property type="match status" value="1"/>
</dbReference>
<dbReference type="OrthoDB" id="61870at2759"/>